<dbReference type="Proteomes" id="UP001597264">
    <property type="component" value="Unassembled WGS sequence"/>
</dbReference>
<feature type="transmembrane region" description="Helical" evidence="1">
    <location>
        <begin position="35"/>
        <end position="57"/>
    </location>
</feature>
<evidence type="ECO:0000313" key="2">
    <source>
        <dbReference type="EMBL" id="MFD1218436.1"/>
    </source>
</evidence>
<keyword evidence="3" id="KW-1185">Reference proteome</keyword>
<keyword evidence="1" id="KW-0472">Membrane</keyword>
<evidence type="ECO:0000313" key="3">
    <source>
        <dbReference type="Proteomes" id="UP001597264"/>
    </source>
</evidence>
<organism evidence="2 3">
    <name type="scientific">Microbulbifer celer</name>
    <dbReference type="NCBI Taxonomy" id="435905"/>
    <lineage>
        <taxon>Bacteria</taxon>
        <taxon>Pseudomonadati</taxon>
        <taxon>Pseudomonadota</taxon>
        <taxon>Gammaproteobacteria</taxon>
        <taxon>Cellvibrionales</taxon>
        <taxon>Microbulbiferaceae</taxon>
        <taxon>Microbulbifer</taxon>
    </lineage>
</organism>
<comment type="caution">
    <text evidence="2">The sequence shown here is derived from an EMBL/GenBank/DDBJ whole genome shotgun (WGS) entry which is preliminary data.</text>
</comment>
<dbReference type="RefSeq" id="WP_230438061.1">
    <property type="nucleotide sequence ID" value="NZ_CP087715.1"/>
</dbReference>
<keyword evidence="1" id="KW-1133">Transmembrane helix</keyword>
<accession>A0ABW3UD80</accession>
<keyword evidence="1" id="KW-0812">Transmembrane</keyword>
<feature type="transmembrane region" description="Helical" evidence="1">
    <location>
        <begin position="77"/>
        <end position="101"/>
    </location>
</feature>
<dbReference type="EMBL" id="JBHTLR010000035">
    <property type="protein sequence ID" value="MFD1218436.1"/>
    <property type="molecule type" value="Genomic_DNA"/>
</dbReference>
<evidence type="ECO:0000256" key="1">
    <source>
        <dbReference type="SAM" id="Phobius"/>
    </source>
</evidence>
<reference evidence="3" key="1">
    <citation type="journal article" date="2019" name="Int. J. Syst. Evol. Microbiol.">
        <title>The Global Catalogue of Microorganisms (GCM) 10K type strain sequencing project: providing services to taxonomists for standard genome sequencing and annotation.</title>
        <authorList>
            <consortium name="The Broad Institute Genomics Platform"/>
            <consortium name="The Broad Institute Genome Sequencing Center for Infectious Disease"/>
            <person name="Wu L."/>
            <person name="Ma J."/>
        </authorList>
    </citation>
    <scope>NUCLEOTIDE SEQUENCE [LARGE SCALE GENOMIC DNA]</scope>
    <source>
        <strain evidence="3">CCUG 54356</strain>
    </source>
</reference>
<name>A0ABW3UD80_9GAMM</name>
<sequence length="106" mass="11241">MSNVLVIAANISLYLGLIIMFVAGIFAVKRFGNAGSIFILSGAIITVVGYTMIKFGIPSFPAGAEFAEESFLKMRALLFGVLQASLAIGHLSTAIGVFLLVRQKNT</sequence>
<protein>
    <submittedName>
        <fullName evidence="2">Uncharacterized protein</fullName>
    </submittedName>
</protein>
<proteinExistence type="predicted"/>
<feature type="transmembrane region" description="Helical" evidence="1">
    <location>
        <begin position="6"/>
        <end position="28"/>
    </location>
</feature>
<gene>
    <name evidence="2" type="ORF">ACFQ2X_17680</name>
</gene>